<dbReference type="AlphaFoldDB" id="A0AAE2CB45"/>
<feature type="region of interest" description="Disordered" evidence="1">
    <location>
        <begin position="51"/>
        <end position="101"/>
    </location>
</feature>
<comment type="caution">
    <text evidence="2">The sequence shown here is derived from an EMBL/GenBank/DDBJ whole genome shotgun (WGS) entry which is preliminary data.</text>
</comment>
<dbReference type="EMBL" id="JACGWO010000011">
    <property type="protein sequence ID" value="KAK4415698.1"/>
    <property type="molecule type" value="Genomic_DNA"/>
</dbReference>
<evidence type="ECO:0008006" key="4">
    <source>
        <dbReference type="Google" id="ProtNLM"/>
    </source>
</evidence>
<dbReference type="PANTHER" id="PTHR31973">
    <property type="entry name" value="POLYPROTEIN, PUTATIVE-RELATED"/>
    <property type="match status" value="1"/>
</dbReference>
<dbReference type="Proteomes" id="UP001293254">
    <property type="component" value="Unassembled WGS sequence"/>
</dbReference>
<feature type="compositionally biased region" description="Acidic residues" evidence="1">
    <location>
        <begin position="76"/>
        <end position="101"/>
    </location>
</feature>
<name>A0AAE2CB45_9LAMI</name>
<protein>
    <recommendedName>
        <fullName evidence="4">Transposase</fullName>
    </recommendedName>
</protein>
<evidence type="ECO:0000256" key="1">
    <source>
        <dbReference type="SAM" id="MobiDB-lite"/>
    </source>
</evidence>
<proteinExistence type="predicted"/>
<keyword evidence="3" id="KW-1185">Reference proteome</keyword>
<reference evidence="2" key="2">
    <citation type="journal article" date="2024" name="Plant">
        <title>Genomic evolution and insights into agronomic trait innovations of Sesamum species.</title>
        <authorList>
            <person name="Miao H."/>
            <person name="Wang L."/>
            <person name="Qu L."/>
            <person name="Liu H."/>
            <person name="Sun Y."/>
            <person name="Le M."/>
            <person name="Wang Q."/>
            <person name="Wei S."/>
            <person name="Zheng Y."/>
            <person name="Lin W."/>
            <person name="Duan Y."/>
            <person name="Cao H."/>
            <person name="Xiong S."/>
            <person name="Wang X."/>
            <person name="Wei L."/>
            <person name="Li C."/>
            <person name="Ma Q."/>
            <person name="Ju M."/>
            <person name="Zhao R."/>
            <person name="Li G."/>
            <person name="Mu C."/>
            <person name="Tian Q."/>
            <person name="Mei H."/>
            <person name="Zhang T."/>
            <person name="Gao T."/>
            <person name="Zhang H."/>
        </authorList>
    </citation>
    <scope>NUCLEOTIDE SEQUENCE</scope>
    <source>
        <strain evidence="2">3651</strain>
    </source>
</reference>
<evidence type="ECO:0000313" key="3">
    <source>
        <dbReference type="Proteomes" id="UP001293254"/>
    </source>
</evidence>
<feature type="compositionally biased region" description="Basic and acidic residues" evidence="1">
    <location>
        <begin position="51"/>
        <end position="70"/>
    </location>
</feature>
<accession>A0AAE2CB45</accession>
<organism evidence="2 3">
    <name type="scientific">Sesamum alatum</name>
    <dbReference type="NCBI Taxonomy" id="300844"/>
    <lineage>
        <taxon>Eukaryota</taxon>
        <taxon>Viridiplantae</taxon>
        <taxon>Streptophyta</taxon>
        <taxon>Embryophyta</taxon>
        <taxon>Tracheophyta</taxon>
        <taxon>Spermatophyta</taxon>
        <taxon>Magnoliopsida</taxon>
        <taxon>eudicotyledons</taxon>
        <taxon>Gunneridae</taxon>
        <taxon>Pentapetalae</taxon>
        <taxon>asterids</taxon>
        <taxon>lamiids</taxon>
        <taxon>Lamiales</taxon>
        <taxon>Pedaliaceae</taxon>
        <taxon>Sesamum</taxon>
    </lineage>
</organism>
<dbReference type="PANTHER" id="PTHR31973:SF187">
    <property type="entry name" value="MUTATOR TRANSPOSASE MUDRA PROTEIN"/>
    <property type="match status" value="1"/>
</dbReference>
<reference evidence="2" key="1">
    <citation type="submission" date="2020-06" db="EMBL/GenBank/DDBJ databases">
        <authorList>
            <person name="Li T."/>
            <person name="Hu X."/>
            <person name="Zhang T."/>
            <person name="Song X."/>
            <person name="Zhang H."/>
            <person name="Dai N."/>
            <person name="Sheng W."/>
            <person name="Hou X."/>
            <person name="Wei L."/>
        </authorList>
    </citation>
    <scope>NUCLEOTIDE SEQUENCE</scope>
    <source>
        <strain evidence="2">3651</strain>
        <tissue evidence="2">Leaf</tissue>
    </source>
</reference>
<evidence type="ECO:0000313" key="2">
    <source>
        <dbReference type="EMBL" id="KAK4415698.1"/>
    </source>
</evidence>
<sequence>MLVTNDNDVMNMFSRNYRHLEFDFFVEIVNNIVETVINIGDIVVELNTDDKNVNEDNDDEGRGTEGKCGNEGDGSGGEDNEEKESGDGDGNDDWVDDDELVGECDGDEGSGAIYFREGNVVVATDDDDDDGLSNYCFDDHCETVNESDEYFVNDPLEGFLNRDAGLVETINEIVPHAIHRRYVRHIYANFRLQFVRAALKKYFWEATRSYNVDGFNFAMYKLKELKPAAYDWLLKIPAELWSRHAFDSRLKNDHVTNNISESFSH</sequence>
<gene>
    <name evidence="2" type="ORF">Salat_2677200</name>
</gene>